<proteinExistence type="predicted"/>
<dbReference type="Gene3D" id="3.30.70.270">
    <property type="match status" value="1"/>
</dbReference>
<accession>A0A6A4SYQ1</accession>
<dbReference type="InterPro" id="IPR043128">
    <property type="entry name" value="Rev_trsase/Diguanyl_cyclase"/>
</dbReference>
<evidence type="ECO:0000313" key="1">
    <source>
        <dbReference type="EMBL" id="KAF0038943.1"/>
    </source>
</evidence>
<dbReference type="SUPFAM" id="SSF56672">
    <property type="entry name" value="DNA/RNA polymerases"/>
    <property type="match status" value="1"/>
</dbReference>
<dbReference type="AlphaFoldDB" id="A0A6A4SYQ1"/>
<dbReference type="InterPro" id="IPR051320">
    <property type="entry name" value="Viral_Replic_Matur_Polypro"/>
</dbReference>
<dbReference type="InterPro" id="IPR043502">
    <property type="entry name" value="DNA/RNA_pol_sf"/>
</dbReference>
<gene>
    <name evidence="1" type="ORF">F2P81_009427</name>
</gene>
<name>A0A6A4SYQ1_SCOMX</name>
<organism evidence="1 2">
    <name type="scientific">Scophthalmus maximus</name>
    <name type="common">Turbot</name>
    <name type="synonym">Psetta maxima</name>
    <dbReference type="NCBI Taxonomy" id="52904"/>
    <lineage>
        <taxon>Eukaryota</taxon>
        <taxon>Metazoa</taxon>
        <taxon>Chordata</taxon>
        <taxon>Craniata</taxon>
        <taxon>Vertebrata</taxon>
        <taxon>Euteleostomi</taxon>
        <taxon>Actinopterygii</taxon>
        <taxon>Neopterygii</taxon>
        <taxon>Teleostei</taxon>
        <taxon>Neoteleostei</taxon>
        <taxon>Acanthomorphata</taxon>
        <taxon>Carangaria</taxon>
        <taxon>Pleuronectiformes</taxon>
        <taxon>Pleuronectoidei</taxon>
        <taxon>Scophthalmidae</taxon>
        <taxon>Scophthalmus</taxon>
    </lineage>
</organism>
<dbReference type="Proteomes" id="UP000438429">
    <property type="component" value="Unassembled WGS sequence"/>
</dbReference>
<evidence type="ECO:0000313" key="2">
    <source>
        <dbReference type="Proteomes" id="UP000438429"/>
    </source>
</evidence>
<reference evidence="1 2" key="1">
    <citation type="submission" date="2019-06" db="EMBL/GenBank/DDBJ databases">
        <title>Draft genomes of female and male turbot (Scophthalmus maximus).</title>
        <authorList>
            <person name="Xu H."/>
            <person name="Xu X.-W."/>
            <person name="Shao C."/>
            <person name="Chen S."/>
        </authorList>
    </citation>
    <scope>NUCLEOTIDE SEQUENCE [LARGE SCALE GENOMIC DNA]</scope>
    <source>
        <strain evidence="1">Ysfricsl-2016a</strain>
        <tissue evidence="1">Blood</tissue>
    </source>
</reference>
<dbReference type="PANTHER" id="PTHR33064:SF37">
    <property type="entry name" value="RIBONUCLEASE H"/>
    <property type="match status" value="1"/>
</dbReference>
<dbReference type="PANTHER" id="PTHR33064">
    <property type="entry name" value="POL PROTEIN"/>
    <property type="match status" value="1"/>
</dbReference>
<comment type="caution">
    <text evidence="1">The sequence shown here is derived from an EMBL/GenBank/DDBJ whole genome shotgun (WGS) entry which is preliminary data.</text>
</comment>
<sequence length="107" mass="12279">MMSFLGLFNYSRNYIPSYCDNTAILRRLILDKSVRNLTLRLDWSSEAESCFIQLKQLLAHSVTLTIPDYTRPFFLDVSEKDGIVNAALFQKGELARGDKFCYTIAQS</sequence>
<evidence type="ECO:0008006" key="3">
    <source>
        <dbReference type="Google" id="ProtNLM"/>
    </source>
</evidence>
<protein>
    <recommendedName>
        <fullName evidence="3">Reverse transcriptase/retrotransposon-derived protein RNase H-like domain-containing protein</fullName>
    </recommendedName>
</protein>
<dbReference type="EMBL" id="VEVO01000008">
    <property type="protein sequence ID" value="KAF0038943.1"/>
    <property type="molecule type" value="Genomic_DNA"/>
</dbReference>